<accession>A0AAD7GZE7</accession>
<comment type="caution">
    <text evidence="1">The sequence shown here is derived from an EMBL/GenBank/DDBJ whole genome shotgun (WGS) entry which is preliminary data.</text>
</comment>
<proteinExistence type="predicted"/>
<evidence type="ECO:0000313" key="2">
    <source>
        <dbReference type="Proteomes" id="UP001215598"/>
    </source>
</evidence>
<name>A0AAD7GZE7_9AGAR</name>
<protein>
    <submittedName>
        <fullName evidence="1">Uncharacterized protein</fullName>
    </submittedName>
</protein>
<gene>
    <name evidence="1" type="ORF">B0H16DRAFT_1345075</name>
</gene>
<dbReference type="EMBL" id="JARKIB010000435">
    <property type="protein sequence ID" value="KAJ7708409.1"/>
    <property type="molecule type" value="Genomic_DNA"/>
</dbReference>
<reference evidence="1" key="1">
    <citation type="submission" date="2023-03" db="EMBL/GenBank/DDBJ databases">
        <title>Massive genome expansion in bonnet fungi (Mycena s.s.) driven by repeated elements and novel gene families across ecological guilds.</title>
        <authorList>
            <consortium name="Lawrence Berkeley National Laboratory"/>
            <person name="Harder C.B."/>
            <person name="Miyauchi S."/>
            <person name="Viragh M."/>
            <person name="Kuo A."/>
            <person name="Thoen E."/>
            <person name="Andreopoulos B."/>
            <person name="Lu D."/>
            <person name="Skrede I."/>
            <person name="Drula E."/>
            <person name="Henrissat B."/>
            <person name="Morin E."/>
            <person name="Kohler A."/>
            <person name="Barry K."/>
            <person name="LaButti K."/>
            <person name="Morin E."/>
            <person name="Salamov A."/>
            <person name="Lipzen A."/>
            <person name="Mereny Z."/>
            <person name="Hegedus B."/>
            <person name="Baldrian P."/>
            <person name="Stursova M."/>
            <person name="Weitz H."/>
            <person name="Taylor A."/>
            <person name="Grigoriev I.V."/>
            <person name="Nagy L.G."/>
            <person name="Martin F."/>
            <person name="Kauserud H."/>
        </authorList>
    </citation>
    <scope>NUCLEOTIDE SEQUENCE</scope>
    <source>
        <strain evidence="1">CBHHK182m</strain>
    </source>
</reference>
<dbReference type="AlphaFoldDB" id="A0AAD7GZE7"/>
<evidence type="ECO:0000313" key="1">
    <source>
        <dbReference type="EMBL" id="KAJ7708409.1"/>
    </source>
</evidence>
<keyword evidence="2" id="KW-1185">Reference proteome</keyword>
<organism evidence="1 2">
    <name type="scientific">Mycena metata</name>
    <dbReference type="NCBI Taxonomy" id="1033252"/>
    <lineage>
        <taxon>Eukaryota</taxon>
        <taxon>Fungi</taxon>
        <taxon>Dikarya</taxon>
        <taxon>Basidiomycota</taxon>
        <taxon>Agaricomycotina</taxon>
        <taxon>Agaricomycetes</taxon>
        <taxon>Agaricomycetidae</taxon>
        <taxon>Agaricales</taxon>
        <taxon>Marasmiineae</taxon>
        <taxon>Mycenaceae</taxon>
        <taxon>Mycena</taxon>
    </lineage>
</organism>
<dbReference type="Proteomes" id="UP001215598">
    <property type="component" value="Unassembled WGS sequence"/>
</dbReference>
<sequence length="146" mass="17116">MRRERIRSTPRWRKIGPRRDCAFVVEDQNADGFRGMSVVRVRLLFSFQFDGVDYPCALVEWYNKIGRGPDQDTGMWMVRPDLRHTRARDPVMSVVHLDSVLRGAHLIPVFGSRYLPRGFRHTWSLDAFEAFFVNKYIDAHANEIAF</sequence>